<evidence type="ECO:0000313" key="2">
    <source>
        <dbReference type="EMBL" id="CAI9970660.1"/>
    </source>
</evidence>
<evidence type="ECO:0000313" key="1">
    <source>
        <dbReference type="EMBL" id="CAI9925866.1"/>
    </source>
</evidence>
<evidence type="ECO:0000313" key="5">
    <source>
        <dbReference type="Proteomes" id="UP001642409"/>
    </source>
</evidence>
<evidence type="ECO:0000313" key="4">
    <source>
        <dbReference type="EMBL" id="CAL6116933.1"/>
    </source>
</evidence>
<accession>A0AA86UT56</accession>
<dbReference type="EMBL" id="CATOUU010001079">
    <property type="protein sequence ID" value="CAI9970660.1"/>
    <property type="molecule type" value="Genomic_DNA"/>
</dbReference>
<gene>
    <name evidence="1" type="ORF">HINF_LOCUS13511</name>
    <name evidence="2" type="ORF">HINF_LOCUS58305</name>
    <name evidence="3" type="ORF">HINF_LOCUS60956</name>
    <name evidence="4" type="ORF">HINF_LOCUS79252</name>
</gene>
<sequence>MYENVQLNSKRPVLGLKWRMPLSRWFALTRFSEANSAKLQHSFQYQLQLPCYNAFYRQKVPENLEYDSQFTIHVLGTLIQLHVQWCEKCVQNNIKYSVLSFLDNVTSLHQFFLNVLISLPFKTSHIRHFCQLTTVNAFYP</sequence>
<proteinExistence type="predicted"/>
<dbReference type="EMBL" id="CAXDID020000361">
    <property type="protein sequence ID" value="CAL6082164.1"/>
    <property type="molecule type" value="Genomic_DNA"/>
</dbReference>
<dbReference type="Proteomes" id="UP001642409">
    <property type="component" value="Unassembled WGS sequence"/>
</dbReference>
<dbReference type="EMBL" id="CATOUU010000348">
    <property type="protein sequence ID" value="CAI9925866.1"/>
    <property type="molecule type" value="Genomic_DNA"/>
</dbReference>
<dbReference type="AlphaFoldDB" id="A0AA86UT56"/>
<dbReference type="EMBL" id="CAXDID020001127">
    <property type="protein sequence ID" value="CAL6116933.1"/>
    <property type="molecule type" value="Genomic_DNA"/>
</dbReference>
<reference evidence="3 5" key="2">
    <citation type="submission" date="2024-07" db="EMBL/GenBank/DDBJ databases">
        <authorList>
            <person name="Akdeniz Z."/>
        </authorList>
    </citation>
    <scope>NUCLEOTIDE SEQUENCE [LARGE SCALE GENOMIC DNA]</scope>
</reference>
<name>A0AA86UT56_9EUKA</name>
<keyword evidence="5" id="KW-1185">Reference proteome</keyword>
<protein>
    <submittedName>
        <fullName evidence="3">Hypothetical_protein</fullName>
    </submittedName>
</protein>
<comment type="caution">
    <text evidence="2">The sequence shown here is derived from an EMBL/GenBank/DDBJ whole genome shotgun (WGS) entry which is preliminary data.</text>
</comment>
<reference evidence="2" key="1">
    <citation type="submission" date="2023-06" db="EMBL/GenBank/DDBJ databases">
        <authorList>
            <person name="Kurt Z."/>
        </authorList>
    </citation>
    <scope>NUCLEOTIDE SEQUENCE</scope>
</reference>
<evidence type="ECO:0000313" key="3">
    <source>
        <dbReference type="EMBL" id="CAL6082164.1"/>
    </source>
</evidence>
<organism evidence="2">
    <name type="scientific">Hexamita inflata</name>
    <dbReference type="NCBI Taxonomy" id="28002"/>
    <lineage>
        <taxon>Eukaryota</taxon>
        <taxon>Metamonada</taxon>
        <taxon>Diplomonadida</taxon>
        <taxon>Hexamitidae</taxon>
        <taxon>Hexamitinae</taxon>
        <taxon>Hexamita</taxon>
    </lineage>
</organism>